<dbReference type="InterPro" id="IPR016181">
    <property type="entry name" value="Acyl_CoA_acyltransferase"/>
</dbReference>
<gene>
    <name evidence="3" type="ORF">LEL_04780</name>
</gene>
<keyword evidence="3" id="KW-0012">Acyltransferase</keyword>
<keyword evidence="4" id="KW-1185">Reference proteome</keyword>
<dbReference type="CDD" id="cd04301">
    <property type="entry name" value="NAT_SF"/>
    <property type="match status" value="1"/>
</dbReference>
<dbReference type="GO" id="GO:0016747">
    <property type="term" value="F:acyltransferase activity, transferring groups other than amino-acyl groups"/>
    <property type="evidence" value="ECO:0007669"/>
    <property type="project" value="InterPro"/>
</dbReference>
<proteinExistence type="predicted"/>
<dbReference type="STRING" id="1081108.A0A168HM11"/>
<dbReference type="AlphaFoldDB" id="A0A168HM11"/>
<dbReference type="PROSITE" id="PS51186">
    <property type="entry name" value="GNAT"/>
    <property type="match status" value="1"/>
</dbReference>
<dbReference type="InterPro" id="IPR000182">
    <property type="entry name" value="GNAT_dom"/>
</dbReference>
<feature type="domain" description="N-acetyltransferase" evidence="2">
    <location>
        <begin position="83"/>
        <end position="229"/>
    </location>
</feature>
<evidence type="ECO:0000256" key="1">
    <source>
        <dbReference type="SAM" id="MobiDB-lite"/>
    </source>
</evidence>
<feature type="region of interest" description="Disordered" evidence="1">
    <location>
        <begin position="92"/>
        <end position="121"/>
    </location>
</feature>
<sequence>MPISIRKAVAADIPFMGALDLAGYRNSPFRRAMFPPERRVKPGDGDALEWFERGAKRALGSTTTHYIVALEDEGSPAETVVGMAVWGAPQTAAAAATQDRGTSDNKAQGVEAEPKGPPPGLPSYIGYERVMEANKEIHAMLDSQDTLDEKARSDMWNLDAIVVDERHRRKGIGKALVQWGIDQASREGRKTWLIATSDGKKLYDAMGFAVVGSGSRCGEAQHIMVRSAT</sequence>
<reference evidence="3 4" key="1">
    <citation type="journal article" date="2016" name="Genome Biol. Evol.">
        <title>Divergent and convergent evolution of fungal pathogenicity.</title>
        <authorList>
            <person name="Shang Y."/>
            <person name="Xiao G."/>
            <person name="Zheng P."/>
            <person name="Cen K."/>
            <person name="Zhan S."/>
            <person name="Wang C."/>
        </authorList>
    </citation>
    <scope>NUCLEOTIDE SEQUENCE [LARGE SCALE GENOMIC DNA]</scope>
    <source>
        <strain evidence="3 4">RCEF 1005</strain>
    </source>
</reference>
<comment type="caution">
    <text evidence="3">The sequence shown here is derived from an EMBL/GenBank/DDBJ whole genome shotgun (WGS) entry which is preliminary data.</text>
</comment>
<keyword evidence="3" id="KW-0808">Transferase</keyword>
<evidence type="ECO:0000313" key="4">
    <source>
        <dbReference type="Proteomes" id="UP000076881"/>
    </source>
</evidence>
<evidence type="ECO:0000313" key="3">
    <source>
        <dbReference type="EMBL" id="OAA77957.1"/>
    </source>
</evidence>
<name>A0A168HM11_CORDF</name>
<evidence type="ECO:0000259" key="2">
    <source>
        <dbReference type="PROSITE" id="PS51186"/>
    </source>
</evidence>
<accession>A0A168HM11</accession>
<organism evidence="3 4">
    <name type="scientific">Akanthomyces lecanii RCEF 1005</name>
    <dbReference type="NCBI Taxonomy" id="1081108"/>
    <lineage>
        <taxon>Eukaryota</taxon>
        <taxon>Fungi</taxon>
        <taxon>Dikarya</taxon>
        <taxon>Ascomycota</taxon>
        <taxon>Pezizomycotina</taxon>
        <taxon>Sordariomycetes</taxon>
        <taxon>Hypocreomycetidae</taxon>
        <taxon>Hypocreales</taxon>
        <taxon>Cordycipitaceae</taxon>
        <taxon>Akanthomyces</taxon>
        <taxon>Cordyceps confragosa</taxon>
    </lineage>
</organism>
<dbReference type="EMBL" id="AZHF01000003">
    <property type="protein sequence ID" value="OAA77957.1"/>
    <property type="molecule type" value="Genomic_DNA"/>
</dbReference>
<dbReference type="PANTHER" id="PTHR42791">
    <property type="entry name" value="GNAT FAMILY ACETYLTRANSFERASE"/>
    <property type="match status" value="1"/>
</dbReference>
<dbReference type="OrthoDB" id="2115692at2759"/>
<dbReference type="Gene3D" id="3.40.630.30">
    <property type="match status" value="1"/>
</dbReference>
<dbReference type="InterPro" id="IPR052523">
    <property type="entry name" value="Trichothecene_AcTrans"/>
</dbReference>
<dbReference type="Proteomes" id="UP000076881">
    <property type="component" value="Unassembled WGS sequence"/>
</dbReference>
<dbReference type="Pfam" id="PF13508">
    <property type="entry name" value="Acetyltransf_7"/>
    <property type="match status" value="1"/>
</dbReference>
<protein>
    <submittedName>
        <fullName evidence="3">Acyl-CoA N-acyltransferase</fullName>
    </submittedName>
</protein>
<dbReference type="PANTHER" id="PTHR42791:SF2">
    <property type="entry name" value="N-ACETYLTRANSFERASE DOMAIN-CONTAINING PROTEIN"/>
    <property type="match status" value="1"/>
</dbReference>
<dbReference type="SUPFAM" id="SSF55729">
    <property type="entry name" value="Acyl-CoA N-acyltransferases (Nat)"/>
    <property type="match status" value="1"/>
</dbReference>